<name>A0A370KXC6_9HYPH</name>
<sequence>MTTKNRAYADLVRPSRDGDQFHYAWAARRTLAMLPPASTLVAVTIEGVAPGEGEEIGAGLDVIDVAEYFGSTDLASATRVVYLQLKHSTQRAESPWQMNGLKPTLAKFAERYVELVARFGVEDVAKRFFFAFETNRSIAETVTDAIATIHAGKSDADETSLTKTTGLTGSALHGFVAQLTLNARAPDYLEQRRLLGADLSAYLPDSDKDAPLQLKDLVTRKATSEFTGNPSITRHDVLRAIGASELELYPAKSLIERPGELVDREQLPDLVAAIVADRNPILIQAEGGVGKSVLATRIGDYLPSGSVTIVYDCFGNGAYRSLSGHRHRPRDGLVQLANELAGQALCDPLIPTNKADAKAYARAFGARLEQASTSLRDRDPAALLCLVIDAADNAETAAREAHDGPSFARLLLREQLPDNVRLVLTARTHRVDLLNPPPTSRRIDLLPFSLSETAKNLRAAFRNASIRDVEEFHRLTSSNPRVQATALAGNASLSSVLAGLGPEPLTVQDTIARLLEAAVVKIRDETPEVEQRQFDSVCEALATLRPFVPLAIVARTADVPMSLVTSLANDLGRPLLVRDGAVQFRDEPTETWFRERFRPSAERLDDFVARLLPLASSSAYVAATLPQLMLEANQFASLVRLSLEGGALPQDDAVARRDVELQRLRFSLQAALRDNQYDAAAKLALKAGGEVAAGDRQQQLISANTDLGVHFFDGARMAEQVGRRQIEGGSWTGSEHAYEAAFLSGASALAGDARNRLRIAHGWLDHWNRSPREEWTGERVEIADIAELAWAELNLHGVQESAWQLRRWNPRHVAFKAGRIIAARLVDAARFSDVDALALAAGNDIGLLLAIGLELSAVGRNPPAVVVQRAIALLASRHLKLQAADDWRGGETLTAAVTALVASAAESRLAPRRKLIGVMRRYLPARPPRSLGGQHANFDGARAGLMRAYALWAALKGSSLQLDQLAAPQIRKALASKHRHDVDAERFREDVGALLPWARLWAVVTLGRVSTAAAAQRLAETVTESTKAEGTSYREESATADEVAAWWGEIIVVTRADAGEWASFDAWRRKLRQPLRTNTLLTLAHRLARLAGGQARALDLAREAFDLASREREDAEQKTKTLIQLARAVLPASLPEARAYFDEAVAASGKIGSENLARWQAILHLGETAARGDHDDPETAYRFARAAELTYDFVTRDKHFDWEHTVETLVDLSPPSAFAILSRWLDRRFGREERLLPVMVDRLVTRGNLDARTALALLPIRSWWKQDELLESALAAERDPGRRATAAQYFVRYQRFSTDVERLRRVVALLRSSKIDLPEAEASLCSAELVKANQPPSSEERWSPSSKATAQDWNNIFANLSLTSGPDLLAASNRFRSGEAPFWPEEFNRQAMSRVRPGDEAAFLDAFQESRLLDLLDVRALLEALPPTWKQRLSVRSALQRLLRKVCRQDASRVSANRHYELLPWKLAFEVSGLTMRELTKEAISTIADTAVPDAAEGLFRLAGILSHQLSDEEAMAALRYGLDLYEPSFEPTDGDGAWSLRLKPPREVETAMAGFIWAALGSPVSERRWEAAHSVRALCLLRRDTVLLNLIDHAEGKALDAFVDADLRFYDQHALLWLLIALARAADESGPALVGHLDFLRHNARRDRPHVLQRGFAARSLLSLARQNLLELEKCEAENLRTINTSRLPPLAKESAASQRTGLRRSYDETRFSFGIDIGPYWMAPLGRVFGLAQESIEDEAEKVIRDDWGLSENGRWDRDERATRRYFERSSWRHSHGTTPRVDDLQFYLSFHALMTVAGKLLETNPARTGTDDSWSSLPEWLQGHGLSRRDGLWLADRRDPTPVDLHSFPAIADVDWPASARVDEAYGLLMLPDHAVVVSGHWTSYVGQREQVVSISSALASRDRSEALVRALKTASDPHDFKVPDFQDSLEIDNPPYLFKGWVRDGTGERRLDEYDPWAANLNPHVLAPADPFVRDLNLRVDGSERCWFDTAGVPQLRSQVWSDGADDEEDNRNGGGRRLLATQDFLQRLMRSTSLDLVVEISLRRKLIQPRHARDKEGEVARKVTEIVLLRPDCEPWRILFDPQPRPGTRRRT</sequence>
<protein>
    <recommendedName>
        <fullName evidence="3">NACHT domain-containing protein</fullName>
    </recommendedName>
</protein>
<reference evidence="2" key="1">
    <citation type="submission" date="2018-07" db="EMBL/GenBank/DDBJ databases">
        <authorList>
            <person name="Safronova V.I."/>
            <person name="Chirak E.R."/>
            <person name="Sazanova A.L."/>
        </authorList>
    </citation>
    <scope>NUCLEOTIDE SEQUENCE [LARGE SCALE GENOMIC DNA]</scope>
    <source>
        <strain evidence="2">RCAM04685</strain>
    </source>
</reference>
<comment type="caution">
    <text evidence="1">The sequence shown here is derived from an EMBL/GenBank/DDBJ whole genome shotgun (WGS) entry which is preliminary data.</text>
</comment>
<dbReference type="EMBL" id="QQTP01000033">
    <property type="protein sequence ID" value="RDJ19653.1"/>
    <property type="molecule type" value="Genomic_DNA"/>
</dbReference>
<evidence type="ECO:0000313" key="2">
    <source>
        <dbReference type="Proteomes" id="UP000255207"/>
    </source>
</evidence>
<organism evidence="1 2">
    <name type="scientific">Bosea caraganae</name>
    <dbReference type="NCBI Taxonomy" id="2763117"/>
    <lineage>
        <taxon>Bacteria</taxon>
        <taxon>Pseudomonadati</taxon>
        <taxon>Pseudomonadota</taxon>
        <taxon>Alphaproteobacteria</taxon>
        <taxon>Hyphomicrobiales</taxon>
        <taxon>Boseaceae</taxon>
        <taxon>Bosea</taxon>
    </lineage>
</organism>
<evidence type="ECO:0000313" key="1">
    <source>
        <dbReference type="EMBL" id="RDJ19653.1"/>
    </source>
</evidence>
<proteinExistence type="predicted"/>
<dbReference type="SUPFAM" id="SSF52540">
    <property type="entry name" value="P-loop containing nucleoside triphosphate hydrolases"/>
    <property type="match status" value="1"/>
</dbReference>
<accession>A0A370KXC6</accession>
<dbReference type="InterPro" id="IPR027417">
    <property type="entry name" value="P-loop_NTPase"/>
</dbReference>
<dbReference type="Proteomes" id="UP000255207">
    <property type="component" value="Unassembled WGS sequence"/>
</dbReference>
<evidence type="ECO:0008006" key="3">
    <source>
        <dbReference type="Google" id="ProtNLM"/>
    </source>
</evidence>
<gene>
    <name evidence="1" type="ORF">DWE98_28680</name>
</gene>
<dbReference type="RefSeq" id="WP_114832840.1">
    <property type="nucleotide sequence ID" value="NZ_QQTO01000008.1"/>
</dbReference>
<keyword evidence="2" id="KW-1185">Reference proteome</keyword>
<dbReference type="OrthoDB" id="4770405at2"/>